<evidence type="ECO:0000313" key="1">
    <source>
        <dbReference type="EMBL" id="CAB5218576.1"/>
    </source>
</evidence>
<protein>
    <submittedName>
        <fullName evidence="1">Uncharacterized protein</fullName>
    </submittedName>
</protein>
<reference evidence="1" key="1">
    <citation type="submission" date="2020-05" db="EMBL/GenBank/DDBJ databases">
        <authorList>
            <person name="Chiriac C."/>
            <person name="Salcher M."/>
            <person name="Ghai R."/>
            <person name="Kavagutti S V."/>
        </authorList>
    </citation>
    <scope>NUCLEOTIDE SEQUENCE</scope>
</reference>
<name>A0A6J7WL78_9CAUD</name>
<proteinExistence type="predicted"/>
<dbReference type="EMBL" id="LR798259">
    <property type="protein sequence ID" value="CAB5218576.1"/>
    <property type="molecule type" value="Genomic_DNA"/>
</dbReference>
<sequence>MEKVIIGNDDEKILVNIETASEEPLDDDIYFEPSSDAEYIASALNALMAVSDIDTAILSKIDDKRIKRIKRQSLRIISYCLNNQYNELFEDNNDDSDSD</sequence>
<accession>A0A6J7WL78</accession>
<organism evidence="1">
    <name type="scientific">uncultured Caudovirales phage</name>
    <dbReference type="NCBI Taxonomy" id="2100421"/>
    <lineage>
        <taxon>Viruses</taxon>
        <taxon>Duplodnaviria</taxon>
        <taxon>Heunggongvirae</taxon>
        <taxon>Uroviricota</taxon>
        <taxon>Caudoviricetes</taxon>
        <taxon>Peduoviridae</taxon>
        <taxon>Maltschvirus</taxon>
        <taxon>Maltschvirus maltsch</taxon>
    </lineage>
</organism>
<gene>
    <name evidence="1" type="ORF">UFOVP217_37</name>
</gene>